<dbReference type="SMART" id="SM00963">
    <property type="entry name" value="SRP54_N"/>
    <property type="match status" value="1"/>
</dbReference>
<feature type="region of interest" description="Disordered" evidence="10">
    <location>
        <begin position="1"/>
        <end position="88"/>
    </location>
</feature>
<dbReference type="GO" id="GO:0005737">
    <property type="term" value="C:cytoplasm"/>
    <property type="evidence" value="ECO:0007669"/>
    <property type="project" value="UniProtKB-SubCell"/>
</dbReference>
<dbReference type="SMART" id="SM00962">
    <property type="entry name" value="SRP54"/>
    <property type="match status" value="1"/>
</dbReference>
<keyword evidence="3 9" id="KW-0547">Nucleotide-binding</keyword>
<dbReference type="AlphaFoldDB" id="G5K236"/>
<dbReference type="STRING" id="764299.STRIC_2444"/>
<keyword evidence="1 9" id="KW-1003">Cell membrane</keyword>
<evidence type="ECO:0000313" key="14">
    <source>
        <dbReference type="EMBL" id="EHI70317.1"/>
    </source>
</evidence>
<keyword evidence="2 9" id="KW-0963">Cytoplasm</keyword>
<dbReference type="Gene3D" id="1.20.120.140">
    <property type="entry name" value="Signal recognition particle SRP54, nucleotide-binding domain"/>
    <property type="match status" value="1"/>
</dbReference>
<evidence type="ECO:0000256" key="2">
    <source>
        <dbReference type="ARBA" id="ARBA00022490"/>
    </source>
</evidence>
<evidence type="ECO:0000256" key="1">
    <source>
        <dbReference type="ARBA" id="ARBA00022475"/>
    </source>
</evidence>
<dbReference type="InterPro" id="IPR042101">
    <property type="entry name" value="SRP54_N_sf"/>
</dbReference>
<sequence>MGLFDRLFGKKDKEEKKAKEVAPEELNQESQLEASDQSLEEKPSEILESEPLEVTEEGVLHSCEPMSIEPLESQEMEDSSSVFDDMDASEIEANYQVIDSAAQEALDSLEKSQTTTQEALEKEGHYESEVEKSLSELELKEASVSLDAVDEQEDYTKNALDEPELLSEKESDDDKYNRSLKKTRTGFSARLNAFFANFRTVDEDFFEDLEEMLILSDVGVHVATTLTEELRYEARLENAKKPELLKRLIVEKLVEIYDKDGHYHEAINYQDGLTVMLFVGVNGVGKTTSIGKLAYRYKQEGKKVLLVAADTFRAGAVAQLVEWGRRVDVPVITGPEKADPASVVFEGMEQALAQDADILLIDTAGRLQNKENLMAELEKMGRIIQRVVPDAPHETLLALDASTGQNALSQAKEFSKIMPLTGLILTKIDGTAKGGVVLAIRQELDISVKLIGFGEKIDDIGEFHSEDFMKGLLEGIL</sequence>
<comment type="subunit">
    <text evidence="9">Part of the signal recognition particle protein translocation system, which is composed of SRP and FtsY.</text>
</comment>
<dbReference type="FunFam" id="1.20.120.140:FF:000002">
    <property type="entry name" value="Signal recognition particle receptor FtsY"/>
    <property type="match status" value="1"/>
</dbReference>
<proteinExistence type="inferred from homology"/>
<feature type="domain" description="SRP54-type proteins GTP-binding" evidence="12">
    <location>
        <begin position="273"/>
        <end position="474"/>
    </location>
</feature>
<dbReference type="PANTHER" id="PTHR43134:SF1">
    <property type="entry name" value="SIGNAL RECOGNITION PARTICLE RECEPTOR SUBUNIT ALPHA"/>
    <property type="match status" value="1"/>
</dbReference>
<evidence type="ECO:0000256" key="5">
    <source>
        <dbReference type="ARBA" id="ARBA00023134"/>
    </source>
</evidence>
<feature type="compositionally biased region" description="Basic and acidic residues" evidence="10">
    <location>
        <begin position="119"/>
        <end position="128"/>
    </location>
</feature>
<dbReference type="SMART" id="SM00382">
    <property type="entry name" value="AAA"/>
    <property type="match status" value="1"/>
</dbReference>
<evidence type="ECO:0000256" key="6">
    <source>
        <dbReference type="ARBA" id="ARBA00023136"/>
    </source>
</evidence>
<keyword evidence="7 9" id="KW-0675">Receptor</keyword>
<feature type="domain" description="Signal recognition particle SRP54 helical bundle" evidence="13">
    <location>
        <begin position="176"/>
        <end position="257"/>
    </location>
</feature>
<dbReference type="Gene3D" id="3.40.50.300">
    <property type="entry name" value="P-loop containing nucleotide triphosphate hydrolases"/>
    <property type="match status" value="1"/>
</dbReference>
<dbReference type="GO" id="GO:0005047">
    <property type="term" value="F:signal recognition particle binding"/>
    <property type="evidence" value="ECO:0007669"/>
    <property type="project" value="TreeGrafter"/>
</dbReference>
<dbReference type="SUPFAM" id="SSF47364">
    <property type="entry name" value="Domain of the SRP/SRP receptor G-proteins"/>
    <property type="match status" value="1"/>
</dbReference>
<evidence type="ECO:0000259" key="11">
    <source>
        <dbReference type="SMART" id="SM00382"/>
    </source>
</evidence>
<dbReference type="GO" id="GO:0005525">
    <property type="term" value="F:GTP binding"/>
    <property type="evidence" value="ECO:0007669"/>
    <property type="project" value="UniProtKB-UniRule"/>
</dbReference>
<accession>G5K236</accession>
<dbReference type="PANTHER" id="PTHR43134">
    <property type="entry name" value="SIGNAL RECOGNITION PARTICLE RECEPTOR SUBUNIT ALPHA"/>
    <property type="match status" value="1"/>
</dbReference>
<dbReference type="SUPFAM" id="SSF52540">
    <property type="entry name" value="P-loop containing nucleoside triphosphate hydrolases"/>
    <property type="match status" value="1"/>
</dbReference>
<dbReference type="EMBL" id="AEUX02000005">
    <property type="protein sequence ID" value="EHI70317.1"/>
    <property type="molecule type" value="Genomic_DNA"/>
</dbReference>
<dbReference type="NCBIfam" id="TIGR00064">
    <property type="entry name" value="ftsY"/>
    <property type="match status" value="1"/>
</dbReference>
<dbReference type="InterPro" id="IPR027417">
    <property type="entry name" value="P-loop_NTPase"/>
</dbReference>
<feature type="compositionally biased region" description="Polar residues" evidence="10">
    <location>
        <begin position="28"/>
        <end position="37"/>
    </location>
</feature>
<dbReference type="EC" id="3.6.5.4" evidence="9"/>
<dbReference type="InterPro" id="IPR036225">
    <property type="entry name" value="SRP/SRP_N"/>
</dbReference>
<feature type="region of interest" description="Disordered" evidence="10">
    <location>
        <begin position="145"/>
        <end position="177"/>
    </location>
</feature>
<gene>
    <name evidence="9 14" type="primary">ftsY</name>
    <name evidence="14" type="ORF">STRIC_2444</name>
</gene>
<protein>
    <recommendedName>
        <fullName evidence="9">Signal recognition particle receptor FtsY</fullName>
        <shortName evidence="9">SRP receptor</shortName>
        <ecNumber evidence="9">3.6.5.4</ecNumber>
    </recommendedName>
</protein>
<dbReference type="CDD" id="cd17874">
    <property type="entry name" value="FtsY"/>
    <property type="match status" value="1"/>
</dbReference>
<keyword evidence="5 9" id="KW-0342">GTP-binding</keyword>
<keyword evidence="4 9" id="KW-0378">Hydrolase</keyword>
<reference evidence="14 15" key="1">
    <citation type="journal article" date="2014" name="Int. J. Syst. Evol. Microbiol.">
        <title>Phylogenomics and the dynamic genome evolution of the genus Streptococcus.</title>
        <authorList>
            <consortium name="The Broad Institute Genome Sequencing Platform"/>
            <person name="Richards V.P."/>
            <person name="Palmer S.R."/>
            <person name="Pavinski Bitar P.D."/>
            <person name="Qin X."/>
            <person name="Weinstock G.M."/>
            <person name="Highlander S.K."/>
            <person name="Town C.D."/>
            <person name="Burne R.A."/>
            <person name="Stanhope M.J."/>
        </authorList>
    </citation>
    <scope>NUCLEOTIDE SEQUENCE [LARGE SCALE GENOMIC DNA]</scope>
    <source>
        <strain evidence="14 15">707-05</strain>
    </source>
</reference>
<dbReference type="HAMAP" id="MF_00920">
    <property type="entry name" value="FtsY"/>
    <property type="match status" value="1"/>
</dbReference>
<evidence type="ECO:0000256" key="4">
    <source>
        <dbReference type="ARBA" id="ARBA00022801"/>
    </source>
</evidence>
<evidence type="ECO:0000259" key="12">
    <source>
        <dbReference type="SMART" id="SM00962"/>
    </source>
</evidence>
<evidence type="ECO:0000256" key="7">
    <source>
        <dbReference type="ARBA" id="ARBA00023170"/>
    </source>
</evidence>
<dbReference type="Proteomes" id="UP000003330">
    <property type="component" value="Unassembled WGS sequence"/>
</dbReference>
<dbReference type="GO" id="GO:0003924">
    <property type="term" value="F:GTPase activity"/>
    <property type="evidence" value="ECO:0007669"/>
    <property type="project" value="UniProtKB-UniRule"/>
</dbReference>
<comment type="similarity">
    <text evidence="9">Belongs to the GTP-binding SRP family. FtsY subfamily.</text>
</comment>
<organism evidence="14 15">
    <name type="scientific">Streptococcus ictaluri 707-05</name>
    <dbReference type="NCBI Taxonomy" id="764299"/>
    <lineage>
        <taxon>Bacteria</taxon>
        <taxon>Bacillati</taxon>
        <taxon>Bacillota</taxon>
        <taxon>Bacilli</taxon>
        <taxon>Lactobacillales</taxon>
        <taxon>Streptococcaceae</taxon>
        <taxon>Streptococcus</taxon>
    </lineage>
</organism>
<name>G5K236_9STRE</name>
<evidence type="ECO:0000259" key="13">
    <source>
        <dbReference type="SMART" id="SM00963"/>
    </source>
</evidence>
<evidence type="ECO:0000256" key="9">
    <source>
        <dbReference type="HAMAP-Rule" id="MF_00920"/>
    </source>
</evidence>
<feature type="region of interest" description="Disordered" evidence="10">
    <location>
        <begin position="106"/>
        <end position="128"/>
    </location>
</feature>
<dbReference type="Pfam" id="PF00448">
    <property type="entry name" value="SRP54"/>
    <property type="match status" value="1"/>
</dbReference>
<evidence type="ECO:0000313" key="15">
    <source>
        <dbReference type="Proteomes" id="UP000003330"/>
    </source>
</evidence>
<feature type="compositionally biased region" description="Acidic residues" evidence="10">
    <location>
        <begin position="72"/>
        <end position="88"/>
    </location>
</feature>
<evidence type="ECO:0000256" key="3">
    <source>
        <dbReference type="ARBA" id="ARBA00022741"/>
    </source>
</evidence>
<dbReference type="GO" id="GO:0006614">
    <property type="term" value="P:SRP-dependent cotranslational protein targeting to membrane"/>
    <property type="evidence" value="ECO:0007669"/>
    <property type="project" value="InterPro"/>
</dbReference>
<comment type="caution">
    <text evidence="14">The sequence shown here is derived from an EMBL/GenBank/DDBJ whole genome shotgun (WGS) entry which is preliminary data.</text>
</comment>
<dbReference type="RefSeq" id="WP_008088632.1">
    <property type="nucleotide sequence ID" value="NZ_AEUX02000005.1"/>
</dbReference>
<dbReference type="OrthoDB" id="9804720at2"/>
<comment type="catalytic activity">
    <reaction evidence="8 9">
        <text>GTP + H2O = GDP + phosphate + H(+)</text>
        <dbReference type="Rhea" id="RHEA:19669"/>
        <dbReference type="ChEBI" id="CHEBI:15377"/>
        <dbReference type="ChEBI" id="CHEBI:15378"/>
        <dbReference type="ChEBI" id="CHEBI:37565"/>
        <dbReference type="ChEBI" id="CHEBI:43474"/>
        <dbReference type="ChEBI" id="CHEBI:58189"/>
        <dbReference type="EC" id="3.6.5.4"/>
    </reaction>
</comment>
<feature type="compositionally biased region" description="Basic and acidic residues" evidence="10">
    <location>
        <begin position="154"/>
        <end position="177"/>
    </location>
</feature>
<comment type="subcellular location">
    <subcellularLocation>
        <location evidence="9">Cell membrane</location>
        <topology evidence="9">Peripheral membrane protein</topology>
        <orientation evidence="9">Cytoplasmic side</orientation>
    </subcellularLocation>
    <subcellularLocation>
        <location evidence="9">Cytoplasm</location>
    </subcellularLocation>
</comment>
<keyword evidence="6 9" id="KW-0472">Membrane</keyword>
<evidence type="ECO:0000256" key="10">
    <source>
        <dbReference type="SAM" id="MobiDB-lite"/>
    </source>
</evidence>
<dbReference type="eggNOG" id="COG0552">
    <property type="taxonomic scope" value="Bacteria"/>
</dbReference>
<feature type="binding site" evidence="9">
    <location>
        <begin position="362"/>
        <end position="366"/>
    </location>
    <ligand>
        <name>GTP</name>
        <dbReference type="ChEBI" id="CHEBI:37565"/>
    </ligand>
</feature>
<dbReference type="InterPro" id="IPR004390">
    <property type="entry name" value="SR_rcpt_FtsY"/>
</dbReference>
<evidence type="ECO:0000256" key="8">
    <source>
        <dbReference type="ARBA" id="ARBA00048027"/>
    </source>
</evidence>
<dbReference type="InterPro" id="IPR000897">
    <property type="entry name" value="SRP54_GTPase_dom"/>
</dbReference>
<feature type="domain" description="AAA+ ATPase" evidence="11">
    <location>
        <begin position="272"/>
        <end position="425"/>
    </location>
</feature>
<dbReference type="InterPro" id="IPR003593">
    <property type="entry name" value="AAA+_ATPase"/>
</dbReference>
<feature type="binding site" evidence="9">
    <location>
        <begin position="280"/>
        <end position="287"/>
    </location>
    <ligand>
        <name>GTP</name>
        <dbReference type="ChEBI" id="CHEBI:37565"/>
    </ligand>
</feature>
<feature type="compositionally biased region" description="Acidic residues" evidence="10">
    <location>
        <begin position="47"/>
        <end position="56"/>
    </location>
</feature>
<feature type="binding site" evidence="9">
    <location>
        <begin position="426"/>
        <end position="429"/>
    </location>
    <ligand>
        <name>GTP</name>
        <dbReference type="ChEBI" id="CHEBI:37565"/>
    </ligand>
</feature>
<feature type="compositionally biased region" description="Basic and acidic residues" evidence="10">
    <location>
        <begin position="7"/>
        <end position="22"/>
    </location>
</feature>
<dbReference type="InterPro" id="IPR013822">
    <property type="entry name" value="Signal_recog_particl_SRP54_hlx"/>
</dbReference>
<keyword evidence="15" id="KW-1185">Reference proteome</keyword>
<dbReference type="Pfam" id="PF02881">
    <property type="entry name" value="SRP54_N"/>
    <property type="match status" value="1"/>
</dbReference>
<dbReference type="FunFam" id="3.40.50.300:FF:000053">
    <property type="entry name" value="Signal recognition particle receptor FtsY"/>
    <property type="match status" value="1"/>
</dbReference>
<comment type="function">
    <text evidence="9">Involved in targeting and insertion of nascent membrane proteins into the cytoplasmic membrane. Acts as a receptor for the complex formed by the signal recognition particle (SRP) and the ribosome-nascent chain (RNC).</text>
</comment>
<dbReference type="GO" id="GO:0005886">
    <property type="term" value="C:plasma membrane"/>
    <property type="evidence" value="ECO:0007669"/>
    <property type="project" value="UniProtKB-SubCell"/>
</dbReference>